<evidence type="ECO:0000256" key="5">
    <source>
        <dbReference type="ARBA" id="ARBA00022723"/>
    </source>
</evidence>
<dbReference type="PANTHER" id="PTHR47955:SF15">
    <property type="entry name" value="CYTOCHROME P450 71A2-LIKE"/>
    <property type="match status" value="1"/>
</dbReference>
<dbReference type="PANTHER" id="PTHR47955">
    <property type="entry name" value="CYTOCHROME P450 FAMILY 71 PROTEIN"/>
    <property type="match status" value="1"/>
</dbReference>
<dbReference type="SUPFAM" id="SSF48208">
    <property type="entry name" value="Six-hairpin glycosidases"/>
    <property type="match status" value="1"/>
</dbReference>
<proteinExistence type="inferred from homology"/>
<evidence type="ECO:0000256" key="2">
    <source>
        <dbReference type="ARBA" id="ARBA00007072"/>
    </source>
</evidence>
<feature type="transmembrane region" description="Helical" evidence="14">
    <location>
        <begin position="813"/>
        <end position="832"/>
    </location>
</feature>
<dbReference type="FunFam" id="1.10.630.10:FF:000011">
    <property type="entry name" value="Cytochrome P450 83B1"/>
    <property type="match status" value="1"/>
</dbReference>
<dbReference type="InterPro" id="IPR017972">
    <property type="entry name" value="Cyt_P450_CS"/>
</dbReference>
<dbReference type="CDD" id="cd11072">
    <property type="entry name" value="CYP71-like"/>
    <property type="match status" value="1"/>
</dbReference>
<keyword evidence="4 14" id="KW-0812">Transmembrane</keyword>
<keyword evidence="6 14" id="KW-1133">Transmembrane helix</keyword>
<evidence type="ECO:0000313" key="17">
    <source>
        <dbReference type="Proteomes" id="UP000026961"/>
    </source>
</evidence>
<dbReference type="InterPro" id="IPR036396">
    <property type="entry name" value="Cyt_P450_sf"/>
</dbReference>
<keyword evidence="17" id="KW-1185">Reference proteome</keyword>
<organism evidence="16">
    <name type="scientific">Oryza glumipatula</name>
    <dbReference type="NCBI Taxonomy" id="40148"/>
    <lineage>
        <taxon>Eukaryota</taxon>
        <taxon>Viridiplantae</taxon>
        <taxon>Streptophyta</taxon>
        <taxon>Embryophyta</taxon>
        <taxon>Tracheophyta</taxon>
        <taxon>Spermatophyta</taxon>
        <taxon>Magnoliopsida</taxon>
        <taxon>Liliopsida</taxon>
        <taxon>Poales</taxon>
        <taxon>Poaceae</taxon>
        <taxon>BOP clade</taxon>
        <taxon>Oryzoideae</taxon>
        <taxon>Oryzeae</taxon>
        <taxon>Oryzinae</taxon>
        <taxon>Oryza</taxon>
    </lineage>
</organism>
<dbReference type="PROSITE" id="PS00086">
    <property type="entry name" value="CYTOCHROME_P450"/>
    <property type="match status" value="2"/>
</dbReference>
<evidence type="ECO:0000256" key="3">
    <source>
        <dbReference type="ARBA" id="ARBA00010617"/>
    </source>
</evidence>
<dbReference type="PROSITE" id="PS00592">
    <property type="entry name" value="GH9_2"/>
    <property type="match status" value="1"/>
</dbReference>
<evidence type="ECO:0000256" key="9">
    <source>
        <dbReference type="ARBA" id="ARBA00023277"/>
    </source>
</evidence>
<dbReference type="Proteomes" id="UP000026961">
    <property type="component" value="Chromosome 9"/>
</dbReference>
<keyword evidence="10 12" id="KW-0624">Polysaccharide degradation</keyword>
<evidence type="ECO:0000256" key="8">
    <source>
        <dbReference type="ARBA" id="ARBA00023004"/>
    </source>
</evidence>
<dbReference type="FunFam" id="1.10.630.10:FF:000100">
    <property type="entry name" value="Cytochrome P450 71A26"/>
    <property type="match status" value="1"/>
</dbReference>
<evidence type="ECO:0000256" key="11">
    <source>
        <dbReference type="PIRSR" id="PIRSR602401-1"/>
    </source>
</evidence>
<keyword evidence="14" id="KW-0472">Membrane</keyword>
<evidence type="ECO:0000256" key="6">
    <source>
        <dbReference type="ARBA" id="ARBA00022989"/>
    </source>
</evidence>
<keyword evidence="11" id="KW-0349">Heme</keyword>
<evidence type="ECO:0000256" key="10">
    <source>
        <dbReference type="ARBA" id="ARBA00023326"/>
    </source>
</evidence>
<reference evidence="16" key="2">
    <citation type="submission" date="2018-05" db="EMBL/GenBank/DDBJ databases">
        <title>OgluRS3 (Oryza glumaepatula Reference Sequence Version 3).</title>
        <authorList>
            <person name="Zhang J."/>
            <person name="Kudrna D."/>
            <person name="Lee S."/>
            <person name="Talag J."/>
            <person name="Welchert J."/>
            <person name="Wing R.A."/>
        </authorList>
    </citation>
    <scope>NUCLEOTIDE SEQUENCE [LARGE SCALE GENOMIC DNA]</scope>
</reference>
<dbReference type="GO" id="GO:0020037">
    <property type="term" value="F:heme binding"/>
    <property type="evidence" value="ECO:0007669"/>
    <property type="project" value="InterPro"/>
</dbReference>
<evidence type="ECO:0000256" key="12">
    <source>
        <dbReference type="PROSITE-ProRule" id="PRU10059"/>
    </source>
</evidence>
<dbReference type="SUPFAM" id="SSF48264">
    <property type="entry name" value="Cytochrome P450"/>
    <property type="match status" value="2"/>
</dbReference>
<dbReference type="InterPro" id="IPR002401">
    <property type="entry name" value="Cyt_P450_E_grp-I"/>
</dbReference>
<keyword evidence="12 13" id="KW-0378">Hydrolase</keyword>
<sequence>MAMQVGDPTKDHGCWERPEDMDTARTVYNISAARPGSDVAGETAAALAAASMVFRDDDPAYAARLLAGARSAFEFADEHKGAYSDDPELRAGGCPFYCDFDGYQVRDELLWGAAWLRRASKEGTYLDYIQNNGKTLGAEDSTNEFGWDNKHAGINVLVSKEFIDGEVLSLQSYKEFADGFICTLIPESSSPHITYTPGGMIYKPGGSNMQHADYILGDNPMKMSYMVGYGDRYPQRIHHRGSSLPSIKSHPQRIACNDGTPYYNSSSPNPNPVKIQTFVAKSTKMSSYVVVAAALLVFVVVVDAAIKNLGKGKLPPSPPSLPFVGHLHLVGELPHRSLDALHRRYGSDGGLMFLRLGRAGALVVSTAAAAADLYRGHDLAFASRPPSHSAERLFYGGRNMSFAPLGDAWRRTKKLAVAHLLSPRRAAALAAPARAAEAAALVARARRAAEAARAVQLRELLYAYTNGVITRVAAGGSGATAERFRKMMADTSELLAGFQWVDRLPEAAGWAARKLTGLNKKLDDMADESDRFLGEILAAHDDEKAEGEEEDFVDVLLRLRRQGAAAAGGLELAEDNVKAIIKDIMGAATDTSFVTLEWIMTELIRNTQVMSKLQNEIIQVTGSKPTVTEEDLTKLDYLKAVIKEVLRLHPPAPLLIPHHSTVTTTIQGYHIPAKTIAFINVWAIGRDPVAWDTPDEFRPERFMGSAVDFRGNDYKFIPFGAGRRLCPGIILALPGLEMAIASLLYHFDWELPDGMDVQDLDMAEAPGLTTPPMNPPDSVAILHRLVLVLGLAQAGNQTGFCMASYEPDLMIRMYHYVFLAAVALLAVVGYGVKNRRRRSAKLPPSPPSVPFLGHLHLLGPLLHRSLHELHLRYGTDGGLLLLQLGRRRTLVVSTAAAAADLYRNHDLAFASRPLVAAAHKLSYGSKNITFAPFGEQWRRAKKTAVVHALSPRRVEAFAPVRAAEAAALVAATRRAADAAADGGAVELRDLLYSYTNAVVTRAATGAAGTTAEKLKQLLGNATSLVAGVQADDLLPGIAAKAVRWATGLEKQYDASMEEWDKFLSPIMAEHAEKKKKKREDIGAGEEDFIDVLLRLKEEDTELTDTHVKSRVVDLIAAATETTSVTLEWTMAELAANPRVMAKLQDEIARAAGGKPAITEAEVGGMEYMKAVVKEVLRLHPPAPILVPHESTAAAAVQGYEIPARTSLFVNAWAIGRDPAAWGSPEEFRPERFLAGGPAVDFRGNDYQLVPFGAGRRICPGISFAVPVLEMALVALLHHFDWELPAGMRAAELDMSEAPGLTTPLRVPLRLPTTAKSATAARKTYDDME</sequence>
<dbReference type="Gramene" id="OGLUM09G17900.1">
    <property type="protein sequence ID" value="OGLUM09G17900.1"/>
    <property type="gene ID" value="OGLUM09G17900"/>
</dbReference>
<protein>
    <recommendedName>
        <fullName evidence="13">Endoglucanase</fullName>
        <ecNumber evidence="13">3.2.1.4</ecNumber>
    </recommendedName>
</protein>
<dbReference type="HOGENOM" id="CLU_001570_0_1_1"/>
<dbReference type="InterPro" id="IPR001701">
    <property type="entry name" value="Glyco_hydro_9"/>
</dbReference>
<dbReference type="InterPro" id="IPR008928">
    <property type="entry name" value="6-hairpin_glycosidase_sf"/>
</dbReference>
<keyword evidence="9 12" id="KW-0119">Carbohydrate metabolism</keyword>
<keyword evidence="8 11" id="KW-0408">Iron</keyword>
<feature type="binding site" description="axial binding residue" evidence="11">
    <location>
        <position position="1258"/>
    </location>
    <ligand>
        <name>heme</name>
        <dbReference type="ChEBI" id="CHEBI:30413"/>
    </ligand>
    <ligandPart>
        <name>Fe</name>
        <dbReference type="ChEBI" id="CHEBI:18248"/>
    </ligandPart>
</feature>
<name>A0A0E0B5N3_9ORYZ</name>
<dbReference type="Pfam" id="PF00759">
    <property type="entry name" value="Glyco_hydro_9"/>
    <property type="match status" value="1"/>
</dbReference>
<comment type="catalytic activity">
    <reaction evidence="1 13">
        <text>Endohydrolysis of (1-&gt;4)-beta-D-glucosidic linkages in cellulose, lichenin and cereal beta-D-glucans.</text>
        <dbReference type="EC" id="3.2.1.4"/>
    </reaction>
</comment>
<dbReference type="STRING" id="40148.A0A0E0B5N3"/>
<dbReference type="Pfam" id="PF00067">
    <property type="entry name" value="p450"/>
    <property type="match status" value="2"/>
</dbReference>
<dbReference type="Gene3D" id="1.10.630.10">
    <property type="entry name" value="Cytochrome P450"/>
    <property type="match status" value="2"/>
</dbReference>
<dbReference type="eggNOG" id="KOG0156">
    <property type="taxonomic scope" value="Eukaryota"/>
</dbReference>
<evidence type="ECO:0000256" key="14">
    <source>
        <dbReference type="SAM" id="Phobius"/>
    </source>
</evidence>
<evidence type="ECO:0000259" key="15">
    <source>
        <dbReference type="Pfam" id="PF00759"/>
    </source>
</evidence>
<comment type="similarity">
    <text evidence="2 12 13">Belongs to the glycosyl hydrolase 9 (cellulase E) family.</text>
</comment>
<evidence type="ECO:0000313" key="16">
    <source>
        <dbReference type="EnsemblPlants" id="OGLUM09G17900.1"/>
    </source>
</evidence>
<feature type="transmembrane region" description="Helical" evidence="14">
    <location>
        <begin position="285"/>
        <end position="306"/>
    </location>
</feature>
<keyword evidence="7 13" id="KW-0136">Cellulose degradation</keyword>
<dbReference type="PRINTS" id="PR00463">
    <property type="entry name" value="EP450I"/>
</dbReference>
<dbReference type="InterPro" id="IPR018221">
    <property type="entry name" value="Glyco_hydro_9_His_AS"/>
</dbReference>
<comment type="similarity">
    <text evidence="3">Belongs to the cytochrome P450 family.</text>
</comment>
<dbReference type="Gene3D" id="1.50.10.10">
    <property type="match status" value="1"/>
</dbReference>
<keyword evidence="5 11" id="KW-0479">Metal-binding</keyword>
<dbReference type="GO" id="GO:0016705">
    <property type="term" value="F:oxidoreductase activity, acting on paired donors, with incorporation or reduction of molecular oxygen"/>
    <property type="evidence" value="ECO:0007669"/>
    <property type="project" value="InterPro"/>
</dbReference>
<evidence type="ECO:0000256" key="1">
    <source>
        <dbReference type="ARBA" id="ARBA00000966"/>
    </source>
</evidence>
<evidence type="ECO:0000256" key="7">
    <source>
        <dbReference type="ARBA" id="ARBA00023001"/>
    </source>
</evidence>
<dbReference type="InterPro" id="IPR001128">
    <property type="entry name" value="Cyt_P450"/>
</dbReference>
<comment type="cofactor">
    <cofactor evidence="11">
        <name>heme</name>
        <dbReference type="ChEBI" id="CHEBI:30413"/>
    </cofactor>
</comment>
<keyword evidence="12 13" id="KW-0326">Glycosidase</keyword>
<dbReference type="PRINTS" id="PR00385">
    <property type="entry name" value="P450"/>
</dbReference>
<feature type="domain" description="Glycoside hydrolase family 9" evidence="15">
    <location>
        <begin position="3"/>
        <end position="211"/>
    </location>
</feature>
<dbReference type="EC" id="3.2.1.4" evidence="13"/>
<dbReference type="GO" id="GO:0030245">
    <property type="term" value="P:cellulose catabolic process"/>
    <property type="evidence" value="ECO:0007669"/>
    <property type="project" value="UniProtKB-KW"/>
</dbReference>
<reference evidence="16" key="1">
    <citation type="submission" date="2015-04" db="UniProtKB">
        <authorList>
            <consortium name="EnsemblPlants"/>
        </authorList>
    </citation>
    <scope>IDENTIFICATION</scope>
</reference>
<accession>A0A0E0B5N3</accession>
<evidence type="ECO:0000256" key="4">
    <source>
        <dbReference type="ARBA" id="ARBA00022692"/>
    </source>
</evidence>
<feature type="active site" evidence="12">
    <location>
        <position position="238"/>
    </location>
</feature>
<dbReference type="InterPro" id="IPR012341">
    <property type="entry name" value="6hp_glycosidase-like_sf"/>
</dbReference>
<dbReference type="EnsemblPlants" id="OGLUM09G17900.1">
    <property type="protein sequence ID" value="OGLUM09G17900.1"/>
    <property type="gene ID" value="OGLUM09G17900"/>
</dbReference>
<dbReference type="GO" id="GO:0004497">
    <property type="term" value="F:monooxygenase activity"/>
    <property type="evidence" value="ECO:0007669"/>
    <property type="project" value="InterPro"/>
</dbReference>
<evidence type="ECO:0000256" key="13">
    <source>
        <dbReference type="RuleBase" id="RU361166"/>
    </source>
</evidence>
<dbReference type="GO" id="GO:0005506">
    <property type="term" value="F:iron ion binding"/>
    <property type="evidence" value="ECO:0007669"/>
    <property type="project" value="InterPro"/>
</dbReference>
<dbReference type="GO" id="GO:0008810">
    <property type="term" value="F:cellulase activity"/>
    <property type="evidence" value="ECO:0007669"/>
    <property type="project" value="UniProtKB-EC"/>
</dbReference>